<feature type="region of interest" description="Disordered" evidence="1">
    <location>
        <begin position="426"/>
        <end position="453"/>
    </location>
</feature>
<protein>
    <submittedName>
        <fullName evidence="2">Uncharacterized protein</fullName>
    </submittedName>
</protein>
<feature type="region of interest" description="Disordered" evidence="1">
    <location>
        <begin position="273"/>
        <end position="321"/>
    </location>
</feature>
<evidence type="ECO:0000313" key="3">
    <source>
        <dbReference type="Proteomes" id="UP000291116"/>
    </source>
</evidence>
<feature type="compositionally biased region" description="Basic and acidic residues" evidence="1">
    <location>
        <begin position="443"/>
        <end position="453"/>
    </location>
</feature>
<reference evidence="2 3" key="1">
    <citation type="submission" date="2019-01" db="EMBL/GenBank/DDBJ databases">
        <authorList>
            <person name="Ferrante I. M."/>
        </authorList>
    </citation>
    <scope>NUCLEOTIDE SEQUENCE [LARGE SCALE GENOMIC DNA]</scope>
    <source>
        <strain evidence="2 3">B856</strain>
    </source>
</reference>
<feature type="compositionally biased region" description="Low complexity" evidence="1">
    <location>
        <begin position="23"/>
        <end position="33"/>
    </location>
</feature>
<dbReference type="EMBL" id="CAACVS010000019">
    <property type="protein sequence ID" value="VEU34142.1"/>
    <property type="molecule type" value="Genomic_DNA"/>
</dbReference>
<dbReference type="AlphaFoldDB" id="A0A448YWF5"/>
<proteinExistence type="predicted"/>
<feature type="compositionally biased region" description="Basic residues" evidence="1">
    <location>
        <begin position="116"/>
        <end position="135"/>
    </location>
</feature>
<organism evidence="2 3">
    <name type="scientific">Pseudo-nitzschia multistriata</name>
    <dbReference type="NCBI Taxonomy" id="183589"/>
    <lineage>
        <taxon>Eukaryota</taxon>
        <taxon>Sar</taxon>
        <taxon>Stramenopiles</taxon>
        <taxon>Ochrophyta</taxon>
        <taxon>Bacillariophyta</taxon>
        <taxon>Bacillariophyceae</taxon>
        <taxon>Bacillariophycidae</taxon>
        <taxon>Bacillariales</taxon>
        <taxon>Bacillariaceae</taxon>
        <taxon>Pseudo-nitzschia</taxon>
    </lineage>
</organism>
<feature type="region of interest" description="Disordered" evidence="1">
    <location>
        <begin position="97"/>
        <end position="142"/>
    </location>
</feature>
<keyword evidence="3" id="KW-1185">Reference proteome</keyword>
<feature type="region of interest" description="Disordered" evidence="1">
    <location>
        <begin position="335"/>
        <end position="413"/>
    </location>
</feature>
<evidence type="ECO:0000313" key="2">
    <source>
        <dbReference type="EMBL" id="VEU34142.1"/>
    </source>
</evidence>
<gene>
    <name evidence="2" type="ORF">PSNMU_V1.4_AUG-EV-PASAV3_0008370</name>
</gene>
<sequence>MASPSPSQPKRARKTPRNSDAMNRSNSHSSSNSQTPKRKRKNKSAASAAGPVPDVIGNKRSAAATVALGVIGIDAAKRIVQEACLDAAVAAAAAPAAVSTAGDRLPPTNVSESRSRKPGRGRNKAAERKKTRRRSNGAGNATETEFADFVSLAIAEALEKAKRTTVHHPTPPRVSVSPDPEEQQQQQQQHHWQQREPQRGTGLPVRPTHGQCLRRSRRERNKPPLRSKVEGLEHAESVLHSMCSLFSSTIETPCVDLELPELCVPRRIAAPGRRKGRNLAPVPPRAPSVASVPEPPSGRITAARSRADHHPSTHPSLVPDAGCCRDLDIDDYHDDHDSLLPPLGTDEDESSSSIDVSTTSDEYDSGSPPPPLSTPSFSPARDKRRMEGGSNTNHSNHSVVSVTSTLATRGGKGPATATAAAAAAAATSTDDSIGNQAGCYQRGETKPENDGEKEVTGNIIRLTRVGSVSLALLPPKHAYTCTAHAHAHVPPQPQLRTPFRQAAPVLLSQASSYPLSPLAAVVAASAEALPPGGCTMDVCT</sequence>
<feature type="region of interest" description="Disordered" evidence="1">
    <location>
        <begin position="162"/>
        <end position="229"/>
    </location>
</feature>
<accession>A0A448YWF5</accession>
<name>A0A448YWF5_9STRA</name>
<feature type="compositionally biased region" description="Low complexity" evidence="1">
    <location>
        <begin position="351"/>
        <end position="360"/>
    </location>
</feature>
<feature type="region of interest" description="Disordered" evidence="1">
    <location>
        <begin position="1"/>
        <end position="58"/>
    </location>
</feature>
<evidence type="ECO:0000256" key="1">
    <source>
        <dbReference type="SAM" id="MobiDB-lite"/>
    </source>
</evidence>
<dbReference type="Proteomes" id="UP000291116">
    <property type="component" value="Unassembled WGS sequence"/>
</dbReference>
<feature type="compositionally biased region" description="Low complexity" evidence="1">
    <location>
        <begin position="390"/>
        <end position="405"/>
    </location>
</feature>
<feature type="compositionally biased region" description="Basic residues" evidence="1">
    <location>
        <begin position="212"/>
        <end position="225"/>
    </location>
</feature>